<gene>
    <name evidence="1" type="ORF">SK069_06645</name>
</gene>
<protein>
    <recommendedName>
        <fullName evidence="3">DUF4267 domain-containing protein</fullName>
    </recommendedName>
</protein>
<reference evidence="1 2" key="1">
    <citation type="submission" date="2023-11" db="EMBL/GenBank/DDBJ databases">
        <authorList>
            <person name="Xu M."/>
            <person name="Jiang T."/>
        </authorList>
    </citation>
    <scope>NUCLEOTIDE SEQUENCE [LARGE SCALE GENOMIC DNA]</scope>
    <source>
        <strain evidence="1 2">SD</strain>
    </source>
</reference>
<comment type="caution">
    <text evidence="1">The sequence shown here is derived from an EMBL/GenBank/DDBJ whole genome shotgun (WGS) entry which is preliminary data.</text>
</comment>
<evidence type="ECO:0008006" key="3">
    <source>
        <dbReference type="Google" id="ProtNLM"/>
    </source>
</evidence>
<organism evidence="1 2">
    <name type="scientific">Patulibacter brassicae</name>
    <dbReference type="NCBI Taxonomy" id="1705717"/>
    <lineage>
        <taxon>Bacteria</taxon>
        <taxon>Bacillati</taxon>
        <taxon>Actinomycetota</taxon>
        <taxon>Thermoleophilia</taxon>
        <taxon>Solirubrobacterales</taxon>
        <taxon>Patulibacteraceae</taxon>
        <taxon>Patulibacter</taxon>
    </lineage>
</organism>
<sequence>MPRAATLPQPTRGGPADLRPVERVLGWASIGLGVPQTLAPAAFARAIGAPDGPRSRVITRLLCGPRELAVGAGILAGERPRPARTLRARVAGDALDAALLALAWRTGPRHRGRLAVATVATAAIGATDLLAARRAGTVGA</sequence>
<evidence type="ECO:0000313" key="2">
    <source>
        <dbReference type="Proteomes" id="UP001277761"/>
    </source>
</evidence>
<dbReference type="Proteomes" id="UP001277761">
    <property type="component" value="Unassembled WGS sequence"/>
</dbReference>
<name>A0ABU4VJZ7_9ACTN</name>
<dbReference type="EMBL" id="JAXAVX010000002">
    <property type="protein sequence ID" value="MDX8151261.1"/>
    <property type="molecule type" value="Genomic_DNA"/>
</dbReference>
<accession>A0ABU4VJZ7</accession>
<proteinExistence type="predicted"/>
<dbReference type="RefSeq" id="WP_319953413.1">
    <property type="nucleotide sequence ID" value="NZ_JAXAVX010000002.1"/>
</dbReference>
<keyword evidence="2" id="KW-1185">Reference proteome</keyword>
<evidence type="ECO:0000313" key="1">
    <source>
        <dbReference type="EMBL" id="MDX8151261.1"/>
    </source>
</evidence>